<dbReference type="RefSeq" id="WP_219082684.1">
    <property type="nucleotide sequence ID" value="NZ_JAHBBD010000023.1"/>
</dbReference>
<sequence>MTRPYTMVVFGDGWRGRFLCRVARAVPDMLDVSAVVGRHGDRLDAIARDYGVRVTTDASVVDALRPDFAVVAVSWPATPGLAAELAERGHHVYCETPPAPDLDGLRGLWDRLAPRAGLVQVGEQYHRMPGHAARLAVVRSGAIGAPNSVEIASTHLYHAAALIRGYLGIGLAPATVNARSFTAPMLDPLRFDGWEERPRPRPLTTHIATIDFGDGRYGLYDFVENQWWNPLLARRVTVRGSLGEIVDDAVTRWKDGAPVPSRIMYRRLGRDMNLEGNETATASFDGEIVWRNPCPGSRLSEDDLAVADHLTAMGRYARGEGPAVYPLAAGIHDHAIGLAVERSARTGRDEHVTDEAWMEQ</sequence>
<proteinExistence type="predicted"/>
<dbReference type="Pfam" id="PF01408">
    <property type="entry name" value="GFO_IDH_MocA"/>
    <property type="match status" value="1"/>
</dbReference>
<protein>
    <submittedName>
        <fullName evidence="3">Gfo/Idh/MocA family oxidoreductase</fullName>
    </submittedName>
</protein>
<dbReference type="InterPro" id="IPR050463">
    <property type="entry name" value="Gfo/Idh/MocA_oxidrdct_glycsds"/>
</dbReference>
<feature type="domain" description="Gfo/Idh/MocA-like oxidoreductase N-terminal" evidence="2">
    <location>
        <begin position="7"/>
        <end position="122"/>
    </location>
</feature>
<reference evidence="3 4" key="1">
    <citation type="submission" date="2021-05" db="EMBL/GenBank/DDBJ databases">
        <title>Phylogenetic classification of ten novel species belonging to the genus Bifidobacterium comprising B. colchicus sp. nov., B. abeli sp. nov., B. bicoloris sp. nov., B. guerezis sp. nov., B. rosaliae sp. nov., B. santillanensis sp. nov., B. argentati sp. nov., B. amazzoni sp. nov., B. pluviali sp. nov., and B. pinnaculum sp. nov.</title>
        <authorList>
            <person name="Lugli G.A."/>
            <person name="Ruiz Garcia L."/>
            <person name="Margolles A."/>
            <person name="Ventura M."/>
        </authorList>
    </citation>
    <scope>NUCLEOTIDE SEQUENCE [LARGE SCALE GENOMIC DNA]</scope>
    <source>
        <strain evidence="3 4">6T3</strain>
    </source>
</reference>
<comment type="caution">
    <text evidence="3">The sequence shown here is derived from an EMBL/GenBank/DDBJ whole genome shotgun (WGS) entry which is preliminary data.</text>
</comment>
<keyword evidence="1" id="KW-0560">Oxidoreductase</keyword>
<dbReference type="PANTHER" id="PTHR43818:SF11">
    <property type="entry name" value="BCDNA.GH03377"/>
    <property type="match status" value="1"/>
</dbReference>
<evidence type="ECO:0000313" key="3">
    <source>
        <dbReference type="EMBL" id="MBW3083477.1"/>
    </source>
</evidence>
<dbReference type="EMBL" id="JAHBBD010000023">
    <property type="protein sequence ID" value="MBW3083477.1"/>
    <property type="molecule type" value="Genomic_DNA"/>
</dbReference>
<evidence type="ECO:0000313" key="4">
    <source>
        <dbReference type="Proteomes" id="UP000812844"/>
    </source>
</evidence>
<gene>
    <name evidence="3" type="ORF">KIH73_08940</name>
</gene>
<dbReference type="Proteomes" id="UP000812844">
    <property type="component" value="Unassembled WGS sequence"/>
</dbReference>
<evidence type="ECO:0000259" key="2">
    <source>
        <dbReference type="Pfam" id="PF01408"/>
    </source>
</evidence>
<name>A0ABS6WCM1_9BIFI</name>
<dbReference type="InterPro" id="IPR000683">
    <property type="entry name" value="Gfo/Idh/MocA-like_OxRdtase_N"/>
</dbReference>
<dbReference type="PANTHER" id="PTHR43818">
    <property type="entry name" value="BCDNA.GH03377"/>
    <property type="match status" value="1"/>
</dbReference>
<accession>A0ABS6WCM1</accession>
<evidence type="ECO:0000256" key="1">
    <source>
        <dbReference type="ARBA" id="ARBA00023002"/>
    </source>
</evidence>
<organism evidence="3 4">
    <name type="scientific">Bifidobacterium phasiani</name>
    <dbReference type="NCBI Taxonomy" id="2834431"/>
    <lineage>
        <taxon>Bacteria</taxon>
        <taxon>Bacillati</taxon>
        <taxon>Actinomycetota</taxon>
        <taxon>Actinomycetes</taxon>
        <taxon>Bifidobacteriales</taxon>
        <taxon>Bifidobacteriaceae</taxon>
        <taxon>Bifidobacterium</taxon>
    </lineage>
</organism>
<keyword evidence="4" id="KW-1185">Reference proteome</keyword>